<dbReference type="Proteomes" id="UP000813427">
    <property type="component" value="Unassembled WGS sequence"/>
</dbReference>
<accession>A0A8K0S2V4</accession>
<keyword evidence="2" id="KW-1185">Reference proteome</keyword>
<dbReference type="Gene3D" id="1.10.510.10">
    <property type="entry name" value="Transferase(Phosphotransferase) domain 1"/>
    <property type="match status" value="1"/>
</dbReference>
<gene>
    <name evidence="1" type="ORF">BKA59DRAFT_523586</name>
</gene>
<comment type="caution">
    <text evidence="1">The sequence shown here is derived from an EMBL/GenBank/DDBJ whole genome shotgun (WGS) entry which is preliminary data.</text>
</comment>
<evidence type="ECO:0000313" key="2">
    <source>
        <dbReference type="Proteomes" id="UP000813427"/>
    </source>
</evidence>
<evidence type="ECO:0008006" key="3">
    <source>
        <dbReference type="Google" id="ProtNLM"/>
    </source>
</evidence>
<dbReference type="SUPFAM" id="SSF56112">
    <property type="entry name" value="Protein kinase-like (PK-like)"/>
    <property type="match status" value="1"/>
</dbReference>
<dbReference type="OrthoDB" id="1668230at2759"/>
<sequence length="347" mass="39619">MARTVLCKPGIGTYYRTATGPRTTPLTDPKGIRLPREISIGRVNVYSRDTNSVIFEPSCRFWVDGEVDEPDAQWREDPEAFQCFKTSYAYDLIGKEHPRIVPRLGQDPWTGLPILRKPTYGSLWSFFEEYTSKLYTVEAKATSPNDRIKPEFLPLVYQWSLQLLSALVLIHSHNIAYGVFLEESCWISAESLDISLAGFIYSDFRDPEKGWQFRGDFITGLEFSPESLPPSRMVRDPTLGTDMFMFGTLIYRIMTSYEPGEGMGHSLGETARLMRDGDWLPDLEDEFMGKILHKCWRFEYDTVEELQSGVQALIESYGWSVKGDELEDLDIDHIKTLLQGNITGSGQ</sequence>
<dbReference type="AlphaFoldDB" id="A0A8K0S2V4"/>
<proteinExistence type="predicted"/>
<reference evidence="1" key="1">
    <citation type="journal article" date="2021" name="Nat. Commun.">
        <title>Genetic determinants of endophytism in the Arabidopsis root mycobiome.</title>
        <authorList>
            <person name="Mesny F."/>
            <person name="Miyauchi S."/>
            <person name="Thiergart T."/>
            <person name="Pickel B."/>
            <person name="Atanasova L."/>
            <person name="Karlsson M."/>
            <person name="Huettel B."/>
            <person name="Barry K.W."/>
            <person name="Haridas S."/>
            <person name="Chen C."/>
            <person name="Bauer D."/>
            <person name="Andreopoulos W."/>
            <person name="Pangilinan J."/>
            <person name="LaButti K."/>
            <person name="Riley R."/>
            <person name="Lipzen A."/>
            <person name="Clum A."/>
            <person name="Drula E."/>
            <person name="Henrissat B."/>
            <person name="Kohler A."/>
            <person name="Grigoriev I.V."/>
            <person name="Martin F.M."/>
            <person name="Hacquard S."/>
        </authorList>
    </citation>
    <scope>NUCLEOTIDE SEQUENCE</scope>
    <source>
        <strain evidence="1">MPI-SDFR-AT-0068</strain>
    </source>
</reference>
<organism evidence="1 2">
    <name type="scientific">Fusarium tricinctum</name>
    <dbReference type="NCBI Taxonomy" id="61284"/>
    <lineage>
        <taxon>Eukaryota</taxon>
        <taxon>Fungi</taxon>
        <taxon>Dikarya</taxon>
        <taxon>Ascomycota</taxon>
        <taxon>Pezizomycotina</taxon>
        <taxon>Sordariomycetes</taxon>
        <taxon>Hypocreomycetidae</taxon>
        <taxon>Hypocreales</taxon>
        <taxon>Nectriaceae</taxon>
        <taxon>Fusarium</taxon>
        <taxon>Fusarium tricinctum species complex</taxon>
    </lineage>
</organism>
<protein>
    <recommendedName>
        <fullName evidence="3">Protein kinase domain-containing protein</fullName>
    </recommendedName>
</protein>
<dbReference type="InterPro" id="IPR011009">
    <property type="entry name" value="Kinase-like_dom_sf"/>
</dbReference>
<name>A0A8K0S2V4_9HYPO</name>
<dbReference type="EMBL" id="JAGPXF010000003">
    <property type="protein sequence ID" value="KAH7250864.1"/>
    <property type="molecule type" value="Genomic_DNA"/>
</dbReference>
<evidence type="ECO:0000313" key="1">
    <source>
        <dbReference type="EMBL" id="KAH7250864.1"/>
    </source>
</evidence>